<evidence type="ECO:0000256" key="3">
    <source>
        <dbReference type="ARBA" id="ARBA00022576"/>
    </source>
</evidence>
<dbReference type="InterPro" id="IPR015424">
    <property type="entry name" value="PyrdxlP-dep_Trfase"/>
</dbReference>
<dbReference type="GO" id="GO:0030170">
    <property type="term" value="F:pyridoxal phosphate binding"/>
    <property type="evidence" value="ECO:0007669"/>
    <property type="project" value="InterPro"/>
</dbReference>
<dbReference type="AlphaFoldDB" id="A0A8H7F3L1"/>
<comment type="cofactor">
    <cofactor evidence="1">
        <name>pyridoxal 5'-phosphate</name>
        <dbReference type="ChEBI" id="CHEBI:597326"/>
    </cofactor>
</comment>
<name>A0A8H7F3L1_AGABI</name>
<sequence length="534" mass="59907">MAYDMKLPDAIDLSHHLSEVARAREISPLKDLQQYLGRDDLLSIAGGLPHPDFFPFDKISATVYSKDVFPTDSPATTLSLFSRIAQFFGKGRDEINIKRYAKQAGDLSLAESLQYGLSSGQPGLQGIIREIVHRIYKPAYRDWTILIHSGNTDGWGRAVMTLCDPGDVILACEWTYPSAMAASRPLGITAVSVAADEGGMRSDALLETLSSWDEKERGAPRPRVMYTIPVGQNPTGSTMSIERKKRIYDICVEYDIVIVEDDPYYFLQEGQYHLPQVRPVESKELSNDAFIASLVPSYVSIDYQGRVVRLDSFSKTVAPGCRLGWFTCNPLFRERFERQGETSVQAACGFSQALVAALLMKWGIEGYIRWLRGLRGQYRKRRDFCIDCFAESFELKASTVNDHQTTYDGYIRREESTYSKRWQENFMGTDDFFPVISFMPPTSGMFLWIQVNFQAHPSSSQSGKKDLELQLLKKFVDAGILVAPGSIFSADGYGDDSPGHLRLSFSNAELPVLKKAIGTMAAVLEKFFYGEGRL</sequence>
<keyword evidence="3" id="KW-0032">Aminotransferase</keyword>
<dbReference type="EMBL" id="JABXXO010000006">
    <property type="protein sequence ID" value="KAF7776186.1"/>
    <property type="molecule type" value="Genomic_DNA"/>
</dbReference>
<comment type="caution">
    <text evidence="7">The sequence shown here is derived from an EMBL/GenBank/DDBJ whole genome shotgun (WGS) entry which is preliminary data.</text>
</comment>
<evidence type="ECO:0000313" key="7">
    <source>
        <dbReference type="EMBL" id="KAF7776186.1"/>
    </source>
</evidence>
<dbReference type="CDD" id="cd00609">
    <property type="entry name" value="AAT_like"/>
    <property type="match status" value="1"/>
</dbReference>
<evidence type="ECO:0000259" key="6">
    <source>
        <dbReference type="Pfam" id="PF00155"/>
    </source>
</evidence>
<dbReference type="SUPFAM" id="SSF53383">
    <property type="entry name" value="PLP-dependent transferases"/>
    <property type="match status" value="1"/>
</dbReference>
<evidence type="ECO:0000256" key="4">
    <source>
        <dbReference type="ARBA" id="ARBA00022679"/>
    </source>
</evidence>
<dbReference type="GO" id="GO:0008483">
    <property type="term" value="F:transaminase activity"/>
    <property type="evidence" value="ECO:0007669"/>
    <property type="project" value="UniProtKB-KW"/>
</dbReference>
<gene>
    <name evidence="7" type="ORF">Agabi119p4_4579</name>
</gene>
<dbReference type="GO" id="GO:1901605">
    <property type="term" value="P:alpha-amino acid metabolic process"/>
    <property type="evidence" value="ECO:0007669"/>
    <property type="project" value="TreeGrafter"/>
</dbReference>
<evidence type="ECO:0000256" key="1">
    <source>
        <dbReference type="ARBA" id="ARBA00001933"/>
    </source>
</evidence>
<dbReference type="PANTHER" id="PTHR42790:SF1">
    <property type="entry name" value="AROMATIC AMINO ACID AMINOTRANSFERASE, HYPOTHETICAL (EUROFUNG)"/>
    <property type="match status" value="1"/>
</dbReference>
<organism evidence="7 8">
    <name type="scientific">Agaricus bisporus var. burnettii</name>
    <dbReference type="NCBI Taxonomy" id="192524"/>
    <lineage>
        <taxon>Eukaryota</taxon>
        <taxon>Fungi</taxon>
        <taxon>Dikarya</taxon>
        <taxon>Basidiomycota</taxon>
        <taxon>Agaricomycotina</taxon>
        <taxon>Agaricomycetes</taxon>
        <taxon>Agaricomycetidae</taxon>
        <taxon>Agaricales</taxon>
        <taxon>Agaricineae</taxon>
        <taxon>Agaricaceae</taxon>
        <taxon>Agaricus</taxon>
    </lineage>
</organism>
<dbReference type="InterPro" id="IPR004839">
    <property type="entry name" value="Aminotransferase_I/II_large"/>
</dbReference>
<feature type="domain" description="Aminotransferase class I/classII large" evidence="6">
    <location>
        <begin position="110"/>
        <end position="510"/>
    </location>
</feature>
<evidence type="ECO:0000256" key="2">
    <source>
        <dbReference type="ARBA" id="ARBA00007441"/>
    </source>
</evidence>
<proteinExistence type="inferred from homology"/>
<protein>
    <recommendedName>
        <fullName evidence="6">Aminotransferase class I/classII large domain-containing protein</fullName>
    </recommendedName>
</protein>
<evidence type="ECO:0000256" key="5">
    <source>
        <dbReference type="ARBA" id="ARBA00022898"/>
    </source>
</evidence>
<evidence type="ECO:0000313" key="8">
    <source>
        <dbReference type="Proteomes" id="UP000629468"/>
    </source>
</evidence>
<dbReference type="Pfam" id="PF00155">
    <property type="entry name" value="Aminotran_1_2"/>
    <property type="match status" value="1"/>
</dbReference>
<dbReference type="Proteomes" id="UP000629468">
    <property type="component" value="Unassembled WGS sequence"/>
</dbReference>
<keyword evidence="4" id="KW-0808">Transferase</keyword>
<reference evidence="7 8" key="1">
    <citation type="journal article" name="Sci. Rep.">
        <title>Telomere-to-telomere assembled and centromere annotated genomes of the two main subspecies of the button mushroom Agaricus bisporus reveal especially polymorphic chromosome ends.</title>
        <authorList>
            <person name="Sonnenberg A.S.M."/>
            <person name="Sedaghat-Telgerd N."/>
            <person name="Lavrijssen B."/>
            <person name="Ohm R.A."/>
            <person name="Hendrickx P.M."/>
            <person name="Scholtmeijer K."/>
            <person name="Baars J.J.P."/>
            <person name="van Peer A."/>
        </authorList>
    </citation>
    <scope>NUCLEOTIDE SEQUENCE [LARGE SCALE GENOMIC DNA]</scope>
    <source>
        <strain evidence="7 8">H119_p4</strain>
    </source>
</reference>
<keyword evidence="5" id="KW-0663">Pyridoxal phosphate</keyword>
<dbReference type="InterPro" id="IPR015421">
    <property type="entry name" value="PyrdxlP-dep_Trfase_major"/>
</dbReference>
<dbReference type="PANTHER" id="PTHR42790">
    <property type="entry name" value="AMINOTRANSFERASE"/>
    <property type="match status" value="1"/>
</dbReference>
<dbReference type="InterPro" id="IPR050859">
    <property type="entry name" value="Class-I_PLP-dep_aminotransf"/>
</dbReference>
<dbReference type="Gene3D" id="3.40.640.10">
    <property type="entry name" value="Type I PLP-dependent aspartate aminotransferase-like (Major domain)"/>
    <property type="match status" value="1"/>
</dbReference>
<comment type="similarity">
    <text evidence="2">Belongs to the class-I pyridoxal-phosphate-dependent aminotransferase family.</text>
</comment>
<accession>A0A8H7F3L1</accession>